<reference evidence="2" key="2">
    <citation type="submission" date="2020-11" db="EMBL/GenBank/DDBJ databases">
        <authorList>
            <person name="McCartney M.A."/>
            <person name="Auch B."/>
            <person name="Kono T."/>
            <person name="Mallez S."/>
            <person name="Becker A."/>
            <person name="Gohl D.M."/>
            <person name="Silverstein K.A.T."/>
            <person name="Koren S."/>
            <person name="Bechman K.B."/>
            <person name="Herman A."/>
            <person name="Abrahante J.E."/>
            <person name="Garbe J."/>
        </authorList>
    </citation>
    <scope>NUCLEOTIDE SEQUENCE</scope>
    <source>
        <strain evidence="2">Duluth1</strain>
        <tissue evidence="2">Whole animal</tissue>
    </source>
</reference>
<reference evidence="2" key="1">
    <citation type="journal article" date="2019" name="bioRxiv">
        <title>The Genome of the Zebra Mussel, Dreissena polymorpha: A Resource for Invasive Species Research.</title>
        <authorList>
            <person name="McCartney M.A."/>
            <person name="Auch B."/>
            <person name="Kono T."/>
            <person name="Mallez S."/>
            <person name="Zhang Y."/>
            <person name="Obille A."/>
            <person name="Becker A."/>
            <person name="Abrahante J.E."/>
            <person name="Garbe J."/>
            <person name="Badalamenti J.P."/>
            <person name="Herman A."/>
            <person name="Mangelson H."/>
            <person name="Liachko I."/>
            <person name="Sullivan S."/>
            <person name="Sone E.D."/>
            <person name="Koren S."/>
            <person name="Silverstein K.A.T."/>
            <person name="Beckman K.B."/>
            <person name="Gohl D.M."/>
        </authorList>
    </citation>
    <scope>NUCLEOTIDE SEQUENCE</scope>
    <source>
        <strain evidence="2">Duluth1</strain>
        <tissue evidence="2">Whole animal</tissue>
    </source>
</reference>
<dbReference type="OrthoDB" id="6090075at2759"/>
<gene>
    <name evidence="2" type="ORF">DPMN_095831</name>
</gene>
<sequence>MSATKAHLLETVIEDLDGEKGLVSRKLKDKAKSGVRNEHAVRSAKSRKKSKKFVNIVIKVPSAPREENENKIFPKGLESRQRSFDDIKQLKTNGDDLNQQTVGHSKPEMIADANNNIVTDSDTGQDVPNLNETDKENAKTKDCMYEMFSRTNTDNVWSSQDTIKTSSVSFVPSIRGSSERKKIERPKSVGGWTKRELDLFLPRKTFFSVHDKTLVGAGMDTNSEEERNRRPEWRKILRMHTMDELYPPEKKTNANSFPTPFAAKVESESEDEGLSFSENVQTSMSADAYALDSGSSGIKKMKQSAKKGDKSGEKEEYKPLFDYLKYIHENPDEYINQSKYSRKNVDHKHPDTMVRLGRAYRRGHHGAVRNNIFLHAISGLKVKMTDNSTTNQRTGRVEKVASKKTSEDIAAEKAAAHDETDLEKLKSKTERWLTGLSTLQFMKAKEFALKDLGEEDINFSKWWVAFQSCHYLRMPSYYGE</sequence>
<dbReference type="AlphaFoldDB" id="A0A9D4L8T0"/>
<comment type="caution">
    <text evidence="2">The sequence shown here is derived from an EMBL/GenBank/DDBJ whole genome shotgun (WGS) entry which is preliminary data.</text>
</comment>
<name>A0A9D4L8T0_DREPO</name>
<protein>
    <submittedName>
        <fullName evidence="2">Uncharacterized protein</fullName>
    </submittedName>
</protein>
<keyword evidence="3" id="KW-1185">Reference proteome</keyword>
<accession>A0A9D4L8T0</accession>
<feature type="region of interest" description="Disordered" evidence="1">
    <location>
        <begin position="28"/>
        <end position="47"/>
    </location>
</feature>
<dbReference type="EMBL" id="JAIWYP010000003">
    <property type="protein sequence ID" value="KAH3853309.1"/>
    <property type="molecule type" value="Genomic_DNA"/>
</dbReference>
<evidence type="ECO:0000256" key="1">
    <source>
        <dbReference type="SAM" id="MobiDB-lite"/>
    </source>
</evidence>
<proteinExistence type="predicted"/>
<evidence type="ECO:0000313" key="2">
    <source>
        <dbReference type="EMBL" id="KAH3853309.1"/>
    </source>
</evidence>
<evidence type="ECO:0000313" key="3">
    <source>
        <dbReference type="Proteomes" id="UP000828390"/>
    </source>
</evidence>
<feature type="compositionally biased region" description="Basic and acidic residues" evidence="1">
    <location>
        <begin position="30"/>
        <end position="41"/>
    </location>
</feature>
<dbReference type="Proteomes" id="UP000828390">
    <property type="component" value="Unassembled WGS sequence"/>
</dbReference>
<organism evidence="2 3">
    <name type="scientific">Dreissena polymorpha</name>
    <name type="common">Zebra mussel</name>
    <name type="synonym">Mytilus polymorpha</name>
    <dbReference type="NCBI Taxonomy" id="45954"/>
    <lineage>
        <taxon>Eukaryota</taxon>
        <taxon>Metazoa</taxon>
        <taxon>Spiralia</taxon>
        <taxon>Lophotrochozoa</taxon>
        <taxon>Mollusca</taxon>
        <taxon>Bivalvia</taxon>
        <taxon>Autobranchia</taxon>
        <taxon>Heteroconchia</taxon>
        <taxon>Euheterodonta</taxon>
        <taxon>Imparidentia</taxon>
        <taxon>Neoheterodontei</taxon>
        <taxon>Myida</taxon>
        <taxon>Dreissenoidea</taxon>
        <taxon>Dreissenidae</taxon>
        <taxon>Dreissena</taxon>
    </lineage>
</organism>